<keyword evidence="4" id="KW-1185">Reference proteome</keyword>
<dbReference type="AlphaFoldDB" id="A0A9X1YDZ5"/>
<reference evidence="3" key="1">
    <citation type="submission" date="2021-11" db="EMBL/GenBank/DDBJ databases">
        <title>BS-T2-15 a new species belonging to the Comamonadaceae family isolated from the soil of a French oak forest.</title>
        <authorList>
            <person name="Mieszkin S."/>
            <person name="Alain K."/>
        </authorList>
    </citation>
    <scope>NUCLEOTIDE SEQUENCE</scope>
    <source>
        <strain evidence="3">BS-T2-15</strain>
    </source>
</reference>
<dbReference type="Gene3D" id="6.10.250.2410">
    <property type="match status" value="1"/>
</dbReference>
<dbReference type="Proteomes" id="UP001139353">
    <property type="component" value="Unassembled WGS sequence"/>
</dbReference>
<dbReference type="GO" id="GO:0006260">
    <property type="term" value="P:DNA replication"/>
    <property type="evidence" value="ECO:0007669"/>
    <property type="project" value="UniProtKB-UniRule"/>
</dbReference>
<gene>
    <name evidence="2" type="primary">scpA</name>
    <name evidence="3" type="ORF">LPC04_00235</name>
</gene>
<evidence type="ECO:0000313" key="3">
    <source>
        <dbReference type="EMBL" id="MCK9684131.1"/>
    </source>
</evidence>
<dbReference type="PANTHER" id="PTHR33969">
    <property type="entry name" value="SEGREGATION AND CONDENSATION PROTEIN A"/>
    <property type="match status" value="1"/>
</dbReference>
<proteinExistence type="inferred from homology"/>
<dbReference type="PANTHER" id="PTHR33969:SF2">
    <property type="entry name" value="SEGREGATION AND CONDENSATION PROTEIN A"/>
    <property type="match status" value="1"/>
</dbReference>
<keyword evidence="2" id="KW-0131">Cell cycle</keyword>
<dbReference type="GO" id="GO:0005737">
    <property type="term" value="C:cytoplasm"/>
    <property type="evidence" value="ECO:0007669"/>
    <property type="project" value="UniProtKB-SubCell"/>
</dbReference>
<dbReference type="GO" id="GO:0007059">
    <property type="term" value="P:chromosome segregation"/>
    <property type="evidence" value="ECO:0007669"/>
    <property type="project" value="UniProtKB-UniRule"/>
</dbReference>
<keyword evidence="2" id="KW-0963">Cytoplasm</keyword>
<comment type="subunit">
    <text evidence="2">Component of a cohesin-like complex composed of ScpA, ScpB and the Smc homodimer, in which ScpA and ScpB bind to the head domain of Smc. The presence of the three proteins is required for the association of the complex with DNA.</text>
</comment>
<comment type="function">
    <text evidence="2">Participates in chromosomal partition during cell division. May act via the formation of a condensin-like complex containing Smc and ScpB that pull DNA away from mid-cell into both cell halves.</text>
</comment>
<dbReference type="RefSeq" id="WP_275680164.1">
    <property type="nucleotide sequence ID" value="NZ_JAJLJH010000001.1"/>
</dbReference>
<dbReference type="Pfam" id="PF02616">
    <property type="entry name" value="SMC_ScpA"/>
    <property type="match status" value="1"/>
</dbReference>
<dbReference type="HAMAP" id="MF_01805">
    <property type="entry name" value="ScpA"/>
    <property type="match status" value="1"/>
</dbReference>
<dbReference type="InterPro" id="IPR003768">
    <property type="entry name" value="ScpA"/>
</dbReference>
<name>A0A9X1YDZ5_9BURK</name>
<comment type="similarity">
    <text evidence="2">Belongs to the ScpA family.</text>
</comment>
<evidence type="ECO:0000256" key="2">
    <source>
        <dbReference type="HAMAP-Rule" id="MF_01805"/>
    </source>
</evidence>
<dbReference type="Gene3D" id="1.10.10.580">
    <property type="entry name" value="Structural maintenance of chromosome 1. Chain E"/>
    <property type="match status" value="1"/>
</dbReference>
<dbReference type="GO" id="GO:0051301">
    <property type="term" value="P:cell division"/>
    <property type="evidence" value="ECO:0007669"/>
    <property type="project" value="UniProtKB-KW"/>
</dbReference>
<evidence type="ECO:0000256" key="1">
    <source>
        <dbReference type="ARBA" id="ARBA00044777"/>
    </source>
</evidence>
<protein>
    <recommendedName>
        <fullName evidence="1 2">Segregation and condensation protein A</fullName>
    </recommendedName>
</protein>
<evidence type="ECO:0000313" key="4">
    <source>
        <dbReference type="Proteomes" id="UP001139353"/>
    </source>
</evidence>
<sequence>MSGDGAAQGAAPEAVPAAVTAQDAAAIAHTAGVDERHAAFRNAPDGAPPIDGVALARLYGEPLFRMPTDLYIPPDALEVFLETFEGPLDLLLYLIRRQNFNIFDIPLAQVTRQYLDYVDQIRQHNLELASEYLLMAAMLIEIKSRMLLPPKPTADGAEPEDPRAELVRRLLEYEQMKLAAAQLDALPVIGRDFLRAQVTMEQSNVTVFPDVSLADLREAWADILKRAKLNQHHHISREQLSVREYMTKMLRRLQGVRYVEFQELFETATSPTVMVVTFIAMLELSRERLLEVTQAEAFAPIYVRLAYTPLQ</sequence>
<comment type="caution">
    <text evidence="3">The sequence shown here is derived from an EMBL/GenBank/DDBJ whole genome shotgun (WGS) entry which is preliminary data.</text>
</comment>
<dbReference type="InterPro" id="IPR023093">
    <property type="entry name" value="ScpA-like_C"/>
</dbReference>
<accession>A0A9X1YDZ5</accession>
<dbReference type="EMBL" id="JAJLJH010000001">
    <property type="protein sequence ID" value="MCK9684131.1"/>
    <property type="molecule type" value="Genomic_DNA"/>
</dbReference>
<keyword evidence="2" id="KW-0159">Chromosome partition</keyword>
<keyword evidence="2" id="KW-0132">Cell division</keyword>
<comment type="subcellular location">
    <subcellularLocation>
        <location evidence="2">Cytoplasm</location>
    </subcellularLocation>
    <text evidence="2">Associated with two foci at the outer edges of the nucleoid region in young cells, and at four foci within both cell halves in older cells.</text>
</comment>
<organism evidence="3 4">
    <name type="scientific">Scleromatobacter humisilvae</name>
    <dbReference type="NCBI Taxonomy" id="2897159"/>
    <lineage>
        <taxon>Bacteria</taxon>
        <taxon>Pseudomonadati</taxon>
        <taxon>Pseudomonadota</taxon>
        <taxon>Betaproteobacteria</taxon>
        <taxon>Burkholderiales</taxon>
        <taxon>Sphaerotilaceae</taxon>
        <taxon>Scleromatobacter</taxon>
    </lineage>
</organism>